<accession>A0ABN9PBR7</accession>
<feature type="region of interest" description="Disordered" evidence="1">
    <location>
        <begin position="1"/>
        <end position="61"/>
    </location>
</feature>
<feature type="compositionally biased region" description="Low complexity" evidence="1">
    <location>
        <begin position="453"/>
        <end position="493"/>
    </location>
</feature>
<feature type="compositionally biased region" description="Basic residues" evidence="1">
    <location>
        <begin position="114"/>
        <end position="125"/>
    </location>
</feature>
<evidence type="ECO:0000313" key="2">
    <source>
        <dbReference type="EMBL" id="CAK0790281.1"/>
    </source>
</evidence>
<feature type="region of interest" description="Disordered" evidence="1">
    <location>
        <begin position="79"/>
        <end position="144"/>
    </location>
</feature>
<proteinExistence type="predicted"/>
<feature type="compositionally biased region" description="Low complexity" evidence="1">
    <location>
        <begin position="14"/>
        <end position="27"/>
    </location>
</feature>
<evidence type="ECO:0000256" key="1">
    <source>
        <dbReference type="SAM" id="MobiDB-lite"/>
    </source>
</evidence>
<protein>
    <submittedName>
        <fullName evidence="2">Uncharacterized protein</fullName>
    </submittedName>
</protein>
<evidence type="ECO:0000313" key="3">
    <source>
        <dbReference type="Proteomes" id="UP001189429"/>
    </source>
</evidence>
<dbReference type="EMBL" id="CAUYUJ010000392">
    <property type="protein sequence ID" value="CAK0790281.1"/>
    <property type="molecule type" value="Genomic_DNA"/>
</dbReference>
<organism evidence="2 3">
    <name type="scientific">Prorocentrum cordatum</name>
    <dbReference type="NCBI Taxonomy" id="2364126"/>
    <lineage>
        <taxon>Eukaryota</taxon>
        <taxon>Sar</taxon>
        <taxon>Alveolata</taxon>
        <taxon>Dinophyceae</taxon>
        <taxon>Prorocentrales</taxon>
        <taxon>Prorocentraceae</taxon>
        <taxon>Prorocentrum</taxon>
    </lineage>
</organism>
<feature type="region of interest" description="Disordered" evidence="1">
    <location>
        <begin position="453"/>
        <end position="519"/>
    </location>
</feature>
<comment type="caution">
    <text evidence="2">The sequence shown here is derived from an EMBL/GenBank/DDBJ whole genome shotgun (WGS) entry which is preliminary data.</text>
</comment>
<feature type="compositionally biased region" description="Low complexity" evidence="1">
    <location>
        <begin position="503"/>
        <end position="514"/>
    </location>
</feature>
<feature type="compositionally biased region" description="Basic residues" evidence="1">
    <location>
        <begin position="132"/>
        <end position="141"/>
    </location>
</feature>
<dbReference type="Proteomes" id="UP001189429">
    <property type="component" value="Unassembled WGS sequence"/>
</dbReference>
<name>A0ABN9PBR7_9DINO</name>
<keyword evidence="3" id="KW-1185">Reference proteome</keyword>
<reference evidence="2" key="1">
    <citation type="submission" date="2023-10" db="EMBL/GenBank/DDBJ databases">
        <authorList>
            <person name="Chen Y."/>
            <person name="Shah S."/>
            <person name="Dougan E. K."/>
            <person name="Thang M."/>
            <person name="Chan C."/>
        </authorList>
    </citation>
    <scope>NUCLEOTIDE SEQUENCE [LARGE SCALE GENOMIC DNA]</scope>
</reference>
<sequence length="661" mass="69566">MGLPRAAPGRHLLSEAASAASDAGAPEATHRRAAWAGVGDVRQHPLGKRPAPGAHPFFSRGRTSGAVAAGLARAVSAQRPLDIQAEPPRSRAAPPARLAAAERVAASPHERRGPPPRRAKRRGGPRRAAPAPRRKRRRPAPQRKAGLPLRPLVLCFADKRKHALQQVLPRWAGVLDTVGGSARKLSNRLGPDLGPRHQEWVLRRWSARTLQIHVANIEKFLAWASEERPGVDHSSFQDHDATAELLVRYVMDLLDGGAAPTVPAARLESLRFLNRAAGLSPPLPAGEVCVQHLALAHRREAPASARQPQIYTVEQIRMLERSATALHSPMYRVAIRTELRGMPWIAPLRGVSQPPSCWARGYSEDLEAKASGLHSAKRTILTWAGSSGIFTDREIEVLGHHRSSGIGKVVCACNVAVLAAPVTKLRQLLEHIVQGAFNPDAPAGMQWREGAYPAAQPAAPTLAAAPPRENPEAPASAPAAAPANGQAGAGAAPAPQPAPAHIPRAGTPPTAHAAAAERARNPAELAPLGPFSRPPCCAARGKPRPGGGRRCAAAAAAATGHGCSVVPSAGAGTRSGSSTVAPAVAWLPGETEATSSGAQRLANKLGYLVAETAGAPRRRDATRAVTNLCDFAVAQAKWSQQLPGPTCEFCKVCNSRLGKQR</sequence>
<feature type="compositionally biased region" description="Low complexity" evidence="1">
    <location>
        <begin position="85"/>
        <end position="107"/>
    </location>
</feature>
<gene>
    <name evidence="2" type="ORF">PCOR1329_LOCUS1602</name>
</gene>